<dbReference type="RefSeq" id="WP_261403865.1">
    <property type="nucleotide sequence ID" value="NZ_CP081869.1"/>
</dbReference>
<dbReference type="KEGG" id="cmet:K6K41_02995"/>
<keyword evidence="2" id="KW-1185">Reference proteome</keyword>
<reference evidence="1" key="1">
    <citation type="submission" date="2021-08" db="EMBL/GenBank/DDBJ databases">
        <authorList>
            <person name="Zhang H."/>
            <person name="Xu M."/>
            <person name="Yu Z."/>
            <person name="Yang L."/>
            <person name="Cai Y."/>
        </authorList>
    </citation>
    <scope>NUCLEOTIDE SEQUENCE</scope>
    <source>
        <strain evidence="1">CHL1</strain>
    </source>
</reference>
<dbReference type="EMBL" id="CP081869">
    <property type="protein sequence ID" value="QZO00689.1"/>
    <property type="molecule type" value="Genomic_DNA"/>
</dbReference>
<dbReference type="AlphaFoldDB" id="A0A9E6R9N7"/>
<evidence type="ECO:0000313" key="2">
    <source>
        <dbReference type="Proteomes" id="UP000825701"/>
    </source>
</evidence>
<protein>
    <submittedName>
        <fullName evidence="1">Uncharacterized protein</fullName>
    </submittedName>
</protein>
<sequence>MEVGRLDHPELVTVVDLALGVLGEVGEAAAVASVEHRELVRRQRAGEEGDVAAFQSGARP</sequence>
<proteinExistence type="predicted"/>
<name>A0A9E6R9N7_9HYPH</name>
<gene>
    <name evidence="1" type="ORF">K6K41_02995</name>
</gene>
<dbReference type="Proteomes" id="UP000825701">
    <property type="component" value="Chromosome"/>
</dbReference>
<accession>A0A9E6R9N7</accession>
<organism evidence="1 2">
    <name type="scientific">Chenggangzhangella methanolivorans</name>
    <dbReference type="NCBI Taxonomy" id="1437009"/>
    <lineage>
        <taxon>Bacteria</taxon>
        <taxon>Pseudomonadati</taxon>
        <taxon>Pseudomonadota</taxon>
        <taxon>Alphaproteobacteria</taxon>
        <taxon>Hyphomicrobiales</taxon>
        <taxon>Methylopilaceae</taxon>
        <taxon>Chenggangzhangella</taxon>
    </lineage>
</organism>
<evidence type="ECO:0000313" key="1">
    <source>
        <dbReference type="EMBL" id="QZO00689.1"/>
    </source>
</evidence>